<evidence type="ECO:0000256" key="2">
    <source>
        <dbReference type="ARBA" id="ARBA00023054"/>
    </source>
</evidence>
<protein>
    <recommendedName>
        <fullName evidence="1">Serum response factor-binding protein 1</fullName>
    </recommendedName>
    <alternativeName>
        <fullName evidence="4">SRF-dependent transcription regulation-associated protein</fullName>
    </alternativeName>
</protein>
<proteinExistence type="predicted"/>
<dbReference type="HOGENOM" id="CLU_435617_0_0_1"/>
<dbReference type="GO" id="GO:0030686">
    <property type="term" value="C:90S preribosome"/>
    <property type="evidence" value="ECO:0007669"/>
    <property type="project" value="TreeGrafter"/>
</dbReference>
<feature type="compositionally biased region" description="Acidic residues" evidence="5">
    <location>
        <begin position="301"/>
        <end position="314"/>
    </location>
</feature>
<feature type="compositionally biased region" description="Basic residues" evidence="5">
    <location>
        <begin position="147"/>
        <end position="157"/>
    </location>
</feature>
<sequence>MGNKALRLEVSKLRTLVKKTRTNIIRKLLRDRKLWAGKVEASSGNRRATKKLETAEALSKHIKTLGTSQLVKDVIRFQLRKDAAGEQQLTAVSDRAIARFYAEPKVVASVRVLIDRFELQKDEALIDVAVKDGQKEAKDASSEAKGPKKKKKTKPKRAKGEKATPKVAKNGKQKATKKGKGKAKAEDEDELSDTQDNEEPSDVSVSMSEDEDSILDEEEEQEEDETPSKPTKNASEPKPKPAVKEKKKSKEPKMKMPANLKPPEDDDEEEGCLMVQDSFFVTESGTNYVAVAPVLKKSEGDSDEDNIDAEEEEESWKFSVKRRKKQEQRNAAQGKVPDGGKPSRNGKFESNKRSFASSNEPVKRFRRDSGQTTEPDAGLHPSWAAKQRQKVIIPFAGKKVVFDDAGANPVSSEPTKAKDDLHPSWAAKQAQKGIKPFAGKKVVFDDGESTSVPAVKSTAANDLHPSWAAKQAQKGIKTFAGKKTVFDHREDTSAPPTNLHPSWAAKQAQKGIKPFAGKKKVFDDNDGEGKRHQELKRAENTTNTEGLHPSWAAKQAQKGLKPFAGKKITFGDDEIATPVYANRSTSGSRAAAKTQPTAISSDLHPSWAAKQAQKGIKQFEGKKISFDD</sequence>
<feature type="region of interest" description="Disordered" evidence="5">
    <location>
        <begin position="133"/>
        <end position="272"/>
    </location>
</feature>
<feature type="region of interest" description="Disordered" evidence="5">
    <location>
        <begin position="293"/>
        <end position="387"/>
    </location>
</feature>
<keyword evidence="2" id="KW-0175">Coiled coil</keyword>
<feature type="region of interest" description="Disordered" evidence="5">
    <location>
        <begin position="488"/>
        <end position="550"/>
    </location>
</feature>
<evidence type="ECO:0000313" key="7">
    <source>
        <dbReference type="EMBL" id="ETN65054.1"/>
    </source>
</evidence>
<feature type="region of interest" description="Disordered" evidence="5">
    <location>
        <begin position="583"/>
        <end position="605"/>
    </location>
</feature>
<evidence type="ECO:0000313" key="8">
    <source>
        <dbReference type="EnsemblMetazoa" id="ADAC003186-PA"/>
    </source>
</evidence>
<feature type="compositionally biased region" description="Acidic residues" evidence="5">
    <location>
        <begin position="208"/>
        <end position="225"/>
    </location>
</feature>
<evidence type="ECO:0000256" key="5">
    <source>
        <dbReference type="SAM" id="MobiDB-lite"/>
    </source>
</evidence>
<feature type="compositionally biased region" description="Basic and acidic residues" evidence="5">
    <location>
        <begin position="235"/>
        <end position="244"/>
    </location>
</feature>
<feature type="compositionally biased region" description="Basic residues" evidence="5">
    <location>
        <begin position="169"/>
        <end position="182"/>
    </location>
</feature>
<evidence type="ECO:0000256" key="1">
    <source>
        <dbReference type="ARBA" id="ARBA00013459"/>
    </source>
</evidence>
<dbReference type="EMBL" id="ADMH02000787">
    <property type="protein sequence ID" value="ETN65054.1"/>
    <property type="molecule type" value="Genomic_DNA"/>
</dbReference>
<dbReference type="Proteomes" id="UP000000673">
    <property type="component" value="Unassembled WGS sequence"/>
</dbReference>
<feature type="region of interest" description="Disordered" evidence="5">
    <location>
        <begin position="407"/>
        <end position="432"/>
    </location>
</feature>
<dbReference type="InterPro" id="IPR015158">
    <property type="entry name" value="Bud22_dom"/>
</dbReference>
<feature type="compositionally biased region" description="Basic and acidic residues" evidence="5">
    <location>
        <begin position="520"/>
        <end position="539"/>
    </location>
</feature>
<evidence type="ECO:0000313" key="9">
    <source>
        <dbReference type="Proteomes" id="UP000000673"/>
    </source>
</evidence>
<comment type="function">
    <text evidence="3">May be involved in regulating transcriptional activation of cardiac genes during the aging process. May play a role in biosynthesis and/or processing of SLC2A4 in adipose cells.</text>
</comment>
<feature type="compositionally biased region" description="Polar residues" evidence="5">
    <location>
        <begin position="583"/>
        <end position="600"/>
    </location>
</feature>
<keyword evidence="9" id="KW-1185">Reference proteome</keyword>
<evidence type="ECO:0000256" key="3">
    <source>
        <dbReference type="ARBA" id="ARBA00025646"/>
    </source>
</evidence>
<dbReference type="VEuPathDB" id="VectorBase:ADAR2_006727"/>
<feature type="domain" description="Bud22" evidence="6">
    <location>
        <begin position="311"/>
        <end position="403"/>
    </location>
</feature>
<dbReference type="VEuPathDB" id="VectorBase:ADAC003186"/>
<dbReference type="eggNOG" id="ENOG502SB03">
    <property type="taxonomic scope" value="Eukaryota"/>
</dbReference>
<reference evidence="7" key="2">
    <citation type="submission" date="2010-05" db="EMBL/GenBank/DDBJ databases">
        <authorList>
            <person name="Almeida L.G."/>
            <person name="Nicolas M.F."/>
            <person name="Souza R.C."/>
            <person name="Vasconcelos A.T.R."/>
        </authorList>
    </citation>
    <scope>NUCLEOTIDE SEQUENCE</scope>
</reference>
<dbReference type="AlphaFoldDB" id="W5JQM6"/>
<dbReference type="GO" id="GO:0030490">
    <property type="term" value="P:maturation of SSU-rRNA"/>
    <property type="evidence" value="ECO:0007669"/>
    <property type="project" value="TreeGrafter"/>
</dbReference>
<dbReference type="PANTHER" id="PTHR23325">
    <property type="entry name" value="SERUM RESPONSE FACTOR-BINDING"/>
    <property type="match status" value="1"/>
</dbReference>
<reference evidence="8" key="4">
    <citation type="submission" date="2015-06" db="UniProtKB">
        <authorList>
            <consortium name="EnsemblMetazoa"/>
        </authorList>
    </citation>
    <scope>IDENTIFICATION</scope>
</reference>
<accession>W5JQM6</accession>
<evidence type="ECO:0000259" key="6">
    <source>
        <dbReference type="Pfam" id="PF09073"/>
    </source>
</evidence>
<dbReference type="STRING" id="43151.W5JQM6"/>
<dbReference type="EnsemblMetazoa" id="ADAC003186-RA">
    <property type="protein sequence ID" value="ADAC003186-PA"/>
    <property type="gene ID" value="ADAC003186"/>
</dbReference>
<reference evidence="7 9" key="1">
    <citation type="journal article" date="2010" name="BMC Genomics">
        <title>Combination of measures distinguishes pre-miRNAs from other stem-loops in the genome of the newly sequenced Anopheles darlingi.</title>
        <authorList>
            <person name="Mendes N.D."/>
            <person name="Freitas A.T."/>
            <person name="Vasconcelos A.T."/>
            <person name="Sagot M.F."/>
        </authorList>
    </citation>
    <scope>NUCLEOTIDE SEQUENCE</scope>
</reference>
<dbReference type="GO" id="GO:0005634">
    <property type="term" value="C:nucleus"/>
    <property type="evidence" value="ECO:0007669"/>
    <property type="project" value="TreeGrafter"/>
</dbReference>
<dbReference type="InterPro" id="IPR037393">
    <property type="entry name" value="Bud22/SRFB1"/>
</dbReference>
<feature type="compositionally biased region" description="Basic and acidic residues" evidence="5">
    <location>
        <begin position="133"/>
        <end position="146"/>
    </location>
</feature>
<gene>
    <name evidence="7" type="ORF">AND_003186</name>
</gene>
<name>W5JQM6_ANODA</name>
<reference evidence="7" key="3">
    <citation type="journal article" date="2013" name="Nucleic Acids Res.">
        <title>The genome of Anopheles darlingi, the main neotropical malaria vector.</title>
        <authorList>
            <person name="Marinotti O."/>
            <person name="Cerqueira G.C."/>
            <person name="de Almeida L.G."/>
            <person name="Ferro M.I."/>
            <person name="Loreto E.L."/>
            <person name="Zaha A."/>
            <person name="Teixeira S.M."/>
            <person name="Wespiser A.R."/>
            <person name="Almeida E Silva A."/>
            <person name="Schlindwein A.D."/>
            <person name="Pacheco A.C."/>
            <person name="Silva A.L."/>
            <person name="Graveley B.R."/>
            <person name="Walenz B.P."/>
            <person name="Lima Bde A."/>
            <person name="Ribeiro C.A."/>
            <person name="Nunes-Silva C.G."/>
            <person name="de Carvalho C.R."/>
            <person name="Soares C.M."/>
            <person name="de Menezes C.B."/>
            <person name="Matiolli C."/>
            <person name="Caffrey D."/>
            <person name="Araujo D.A."/>
            <person name="de Oliveira D.M."/>
            <person name="Golenbock D."/>
            <person name="Grisard E.C."/>
            <person name="Fantinatti-Garboggini F."/>
            <person name="de Carvalho F.M."/>
            <person name="Barcellos F.G."/>
            <person name="Prosdocimi F."/>
            <person name="May G."/>
            <person name="Azevedo Junior G.M."/>
            <person name="Guimaraes G.M."/>
            <person name="Goldman G.H."/>
            <person name="Padilha I.Q."/>
            <person name="Batista Jda S."/>
            <person name="Ferro J.A."/>
            <person name="Ribeiro J.M."/>
            <person name="Fietto J.L."/>
            <person name="Dabbas K.M."/>
            <person name="Cerdeira L."/>
            <person name="Agnez-Lima L.F."/>
            <person name="Brocchi M."/>
            <person name="de Carvalho M.O."/>
            <person name="Teixeira Mde M."/>
            <person name="Diniz Maia Mde M."/>
            <person name="Goldman M.H."/>
            <person name="Cruz Schneider M.P."/>
            <person name="Felipe M.S."/>
            <person name="Hungria M."/>
            <person name="Nicolas M.F."/>
            <person name="Pereira M."/>
            <person name="Montes M.A."/>
            <person name="Cantao M.E."/>
            <person name="Vincentz M."/>
            <person name="Rafael M.S."/>
            <person name="Silverman N."/>
            <person name="Stoco P.H."/>
            <person name="Souza R.C."/>
            <person name="Vicentini R."/>
            <person name="Gazzinelli R.T."/>
            <person name="Neves Rde O."/>
            <person name="Silva R."/>
            <person name="Astolfi-Filho S."/>
            <person name="Maciel T.E."/>
            <person name="Urmenyi T.P."/>
            <person name="Tadei W.P."/>
            <person name="Camargo E.P."/>
            <person name="de Vasconcelos A.T."/>
        </authorList>
    </citation>
    <scope>NUCLEOTIDE SEQUENCE</scope>
</reference>
<organism evidence="7">
    <name type="scientific">Anopheles darlingi</name>
    <name type="common">Mosquito</name>
    <dbReference type="NCBI Taxonomy" id="43151"/>
    <lineage>
        <taxon>Eukaryota</taxon>
        <taxon>Metazoa</taxon>
        <taxon>Ecdysozoa</taxon>
        <taxon>Arthropoda</taxon>
        <taxon>Hexapoda</taxon>
        <taxon>Insecta</taxon>
        <taxon>Pterygota</taxon>
        <taxon>Neoptera</taxon>
        <taxon>Endopterygota</taxon>
        <taxon>Diptera</taxon>
        <taxon>Nematocera</taxon>
        <taxon>Culicoidea</taxon>
        <taxon>Culicidae</taxon>
        <taxon>Anophelinae</taxon>
        <taxon>Anopheles</taxon>
    </lineage>
</organism>
<evidence type="ECO:0000256" key="4">
    <source>
        <dbReference type="ARBA" id="ARBA00033254"/>
    </source>
</evidence>
<feature type="compositionally biased region" description="Acidic residues" evidence="5">
    <location>
        <begin position="186"/>
        <end position="201"/>
    </location>
</feature>
<dbReference type="OMA" id="SEDQGFC"/>
<dbReference type="Pfam" id="PF09073">
    <property type="entry name" value="BUD22"/>
    <property type="match status" value="1"/>
</dbReference>
<dbReference type="PANTHER" id="PTHR23325:SF1">
    <property type="entry name" value="SERUM RESPONSE FACTOR-BINDING PROTEIN 1"/>
    <property type="match status" value="1"/>
</dbReference>